<gene>
    <name evidence="1" type="ORF">GKZ89_10600</name>
</gene>
<dbReference type="InterPro" id="IPR011990">
    <property type="entry name" value="TPR-like_helical_dom_sf"/>
</dbReference>
<keyword evidence="2" id="KW-1185">Reference proteome</keyword>
<dbReference type="Pfam" id="PF09986">
    <property type="entry name" value="DUF2225"/>
    <property type="match status" value="1"/>
</dbReference>
<proteinExistence type="predicted"/>
<reference evidence="1 2" key="1">
    <citation type="journal article" date="2017" name="Int. J. Syst. Evol. Microbiol.">
        <title>Bacillus mangrovi sp. nov., isolated from a sediment sample from a mangrove forest.</title>
        <authorList>
            <person name="Gupta V."/>
            <person name="Singh P.K."/>
            <person name="Korpole S."/>
            <person name="Tanuku N.R.S."/>
            <person name="Pinnaka A.K."/>
        </authorList>
    </citation>
    <scope>NUCLEOTIDE SEQUENCE [LARGE SCALE GENOMIC DNA]</scope>
    <source>
        <strain evidence="1 2">KCTC 33872</strain>
    </source>
</reference>
<protein>
    <submittedName>
        <fullName evidence="1">DUF2225 domain-containing protein</fullName>
    </submittedName>
</protein>
<name>A0A7X2S577_9BACI</name>
<dbReference type="InterPro" id="IPR018708">
    <property type="entry name" value="DUF2225"/>
</dbReference>
<comment type="caution">
    <text evidence="1">The sequence shown here is derived from an EMBL/GenBank/DDBJ whole genome shotgun (WGS) entry which is preliminary data.</text>
</comment>
<dbReference type="Proteomes" id="UP000434639">
    <property type="component" value="Unassembled WGS sequence"/>
</dbReference>
<organism evidence="1 2">
    <name type="scientific">Metabacillus mangrovi</name>
    <dbReference type="NCBI Taxonomy" id="1491830"/>
    <lineage>
        <taxon>Bacteria</taxon>
        <taxon>Bacillati</taxon>
        <taxon>Bacillota</taxon>
        <taxon>Bacilli</taxon>
        <taxon>Bacillales</taxon>
        <taxon>Bacillaceae</taxon>
        <taxon>Metabacillus</taxon>
    </lineage>
</organism>
<evidence type="ECO:0000313" key="1">
    <source>
        <dbReference type="EMBL" id="MTH53854.1"/>
    </source>
</evidence>
<dbReference type="Gene3D" id="1.25.40.10">
    <property type="entry name" value="Tetratricopeptide repeat domain"/>
    <property type="match status" value="1"/>
</dbReference>
<dbReference type="EMBL" id="WMIB01000009">
    <property type="protein sequence ID" value="MTH53854.1"/>
    <property type="molecule type" value="Genomic_DNA"/>
</dbReference>
<evidence type="ECO:0000313" key="2">
    <source>
        <dbReference type="Proteomes" id="UP000434639"/>
    </source>
</evidence>
<sequence length="233" mass="27154">MITVDHLYDKKASCTLCNTSFITKKLRSSFIRVQSSDTDFYSRYSSEIYNPLYYYASVCPNCGFSFTDEFSLQAAPSSRKQLTELVWKRWTKKDYCGERTIHSALVSHKLALYCAGLKQETHAVKAGVNHRLAWLYRFMENGEQEKRFLQQALNEYLQSYMHEDYAGTKMTDMRILYLIGELSRRLGQDGQAVRYFSRMIESQSDSHEKGLIEMAKDRWQEMRSVKGALQSQA</sequence>
<accession>A0A7X2S577</accession>
<dbReference type="AlphaFoldDB" id="A0A7X2S577"/>